<sequence length="172" mass="19629">MSICGFHRKELAHGSALRWLCDPTGSHGLGDRFLVGLIRATGEPLEVSSDTTAETEISRERSRADLVVYGDRWKLVMELKIDAIESERQCQRLYEDWRMDRGVRWLFITLSGRAPVTTTTEQAALAWHRLSWSRVLSVLDDAVQAAGEEAPEVTAVAEYRRSLSRLTKRRWK</sequence>
<dbReference type="Pfam" id="PF14281">
    <property type="entry name" value="PDDEXK_4"/>
    <property type="match status" value="1"/>
</dbReference>
<dbReference type="InterPro" id="IPR029470">
    <property type="entry name" value="PDDEXK_4"/>
</dbReference>
<evidence type="ECO:0000313" key="1">
    <source>
        <dbReference type="EMBL" id="GIE40614.1"/>
    </source>
</evidence>
<dbReference type="Proteomes" id="UP000631312">
    <property type="component" value="Unassembled WGS sequence"/>
</dbReference>
<name>A0ABQ4AHX3_9ACTN</name>
<proteinExistence type="predicted"/>
<comment type="caution">
    <text evidence="1">The sequence shown here is derived from an EMBL/GenBank/DDBJ whole genome shotgun (WGS) entry which is preliminary data.</text>
</comment>
<dbReference type="EMBL" id="BOMP01000051">
    <property type="protein sequence ID" value="GIE40614.1"/>
    <property type="molecule type" value="Genomic_DNA"/>
</dbReference>
<protein>
    <recommendedName>
        <fullName evidence="3">Transposase</fullName>
    </recommendedName>
</protein>
<reference evidence="1 2" key="1">
    <citation type="submission" date="2021-01" db="EMBL/GenBank/DDBJ databases">
        <title>Whole genome shotgun sequence of Actinoplanes lobatus NBRC 12513.</title>
        <authorList>
            <person name="Komaki H."/>
            <person name="Tamura T."/>
        </authorList>
    </citation>
    <scope>NUCLEOTIDE SEQUENCE [LARGE SCALE GENOMIC DNA]</scope>
    <source>
        <strain evidence="1 2">NBRC 12513</strain>
    </source>
</reference>
<evidence type="ECO:0000313" key="2">
    <source>
        <dbReference type="Proteomes" id="UP000631312"/>
    </source>
</evidence>
<gene>
    <name evidence="1" type="ORF">Alo02nite_35120</name>
</gene>
<keyword evidence="2" id="KW-1185">Reference proteome</keyword>
<evidence type="ECO:0008006" key="3">
    <source>
        <dbReference type="Google" id="ProtNLM"/>
    </source>
</evidence>
<accession>A0ABQ4AHX3</accession>
<organism evidence="1 2">
    <name type="scientific">Actinoplanes lobatus</name>
    <dbReference type="NCBI Taxonomy" id="113568"/>
    <lineage>
        <taxon>Bacteria</taxon>
        <taxon>Bacillati</taxon>
        <taxon>Actinomycetota</taxon>
        <taxon>Actinomycetes</taxon>
        <taxon>Micromonosporales</taxon>
        <taxon>Micromonosporaceae</taxon>
        <taxon>Actinoplanes</taxon>
    </lineage>
</organism>